<name>A0A4V6ALI7_9FLAO</name>
<feature type="transmembrane region" description="Helical" evidence="1">
    <location>
        <begin position="371"/>
        <end position="388"/>
    </location>
</feature>
<feature type="transmembrane region" description="Helical" evidence="1">
    <location>
        <begin position="110"/>
        <end position="132"/>
    </location>
</feature>
<dbReference type="Proteomes" id="UP000306552">
    <property type="component" value="Unassembled WGS sequence"/>
</dbReference>
<reference evidence="3 4" key="1">
    <citation type="submission" date="2019-04" db="EMBL/GenBank/DDBJ databases">
        <title>Psychroflexus halotolerans sp. nov., isolated from a marine solar saltern.</title>
        <authorList>
            <person name="Feng X."/>
        </authorList>
    </citation>
    <scope>NUCLEOTIDE SEQUENCE [LARGE SCALE GENOMIC DNA]</scope>
    <source>
        <strain evidence="3 4">WDS2C27</strain>
    </source>
</reference>
<feature type="transmembrane region" description="Helical" evidence="1">
    <location>
        <begin position="228"/>
        <end position="245"/>
    </location>
</feature>
<keyword evidence="1" id="KW-0472">Membrane</keyword>
<accession>A0A4V6ALI7</accession>
<keyword evidence="4" id="KW-1185">Reference proteome</keyword>
<feature type="transmembrane region" description="Helical" evidence="1">
    <location>
        <begin position="178"/>
        <end position="194"/>
    </location>
</feature>
<feature type="transmembrane region" description="Helical" evidence="1">
    <location>
        <begin position="200"/>
        <end position="216"/>
    </location>
</feature>
<evidence type="ECO:0000256" key="1">
    <source>
        <dbReference type="SAM" id="Phobius"/>
    </source>
</evidence>
<dbReference type="RefSeq" id="WP_138930769.1">
    <property type="nucleotide sequence ID" value="NZ_SWMU01000001.1"/>
</dbReference>
<keyword evidence="1" id="KW-1133">Transmembrane helix</keyword>
<feature type="transmembrane region" description="Helical" evidence="1">
    <location>
        <begin position="65"/>
        <end position="86"/>
    </location>
</feature>
<feature type="transmembrane region" description="Helical" evidence="1">
    <location>
        <begin position="152"/>
        <end position="171"/>
    </location>
</feature>
<dbReference type="EMBL" id="SWMU01000001">
    <property type="protein sequence ID" value="TKS57065.1"/>
    <property type="molecule type" value="Genomic_DNA"/>
</dbReference>
<evidence type="ECO:0000313" key="4">
    <source>
        <dbReference type="Proteomes" id="UP000306552"/>
    </source>
</evidence>
<organism evidence="3 4">
    <name type="scientific">Mesohalobacter halotolerans</name>
    <dbReference type="NCBI Taxonomy" id="1883405"/>
    <lineage>
        <taxon>Bacteria</taxon>
        <taxon>Pseudomonadati</taxon>
        <taxon>Bacteroidota</taxon>
        <taxon>Flavobacteriia</taxon>
        <taxon>Flavobacteriales</taxon>
        <taxon>Flavobacteriaceae</taxon>
        <taxon>Mesohalobacter</taxon>
    </lineage>
</organism>
<evidence type="ECO:0000259" key="2">
    <source>
        <dbReference type="Pfam" id="PF19982"/>
    </source>
</evidence>
<feature type="transmembrane region" description="Helical" evidence="1">
    <location>
        <begin position="339"/>
        <end position="364"/>
    </location>
</feature>
<protein>
    <recommendedName>
        <fullName evidence="2">DUF6418 domain-containing protein</fullName>
    </recommendedName>
</protein>
<dbReference type="OrthoDB" id="1408536at2"/>
<dbReference type="AlphaFoldDB" id="A0A4V6ALI7"/>
<dbReference type="InterPro" id="IPR046303">
    <property type="entry name" value="DUF6418"/>
</dbReference>
<feature type="transmembrane region" description="Helical" evidence="1">
    <location>
        <begin position="6"/>
        <end position="23"/>
    </location>
</feature>
<proteinExistence type="predicted"/>
<feature type="transmembrane region" description="Helical" evidence="1">
    <location>
        <begin position="394"/>
        <end position="415"/>
    </location>
</feature>
<feature type="domain" description="DUF6418" evidence="2">
    <location>
        <begin position="299"/>
        <end position="403"/>
    </location>
</feature>
<feature type="transmembrane region" description="Helical" evidence="1">
    <location>
        <begin position="30"/>
        <end position="50"/>
    </location>
</feature>
<keyword evidence="1" id="KW-0812">Transmembrane</keyword>
<dbReference type="Pfam" id="PF19982">
    <property type="entry name" value="DUF6418"/>
    <property type="match status" value="1"/>
</dbReference>
<gene>
    <name evidence="3" type="ORF">FCN74_01205</name>
</gene>
<sequence length="421" mass="49028">MDVFQIINYLSFALYLVFCVYFVKKAFAFSFLYGLIIFQSITILPSLIYIESGIYINEQGRNSYFSWATVITCAYFIITLLTLYLSHKSLNKYDFRTFTFSYKGKNVESFILKFIAVIVLSLLLFNAALSPLPLFDMSLSRFTYWSNSRFPFLNTIFGNTASFIPFILGILAPKNKRFSIIMLLIYFFYNFLTGQKFSPILNGSFSFFLPIVIMNAEKVKQVLKKRLLSIIVILSISSVVIYQVIYTRYEARVPFANIQIYDPNEAIFYRIFGLQGHLMWGSTERFVFNNAKRSYNPTDLLYGMPNMMSEFADSKEVLENNADTGFNFTNAYPGILFKIFPASLALLTHILLTVILLAFAGWVLRKFIERNAKILAVVTFQFYIWLLYAFTMGYFYKVFFMAVFLILYFTFLNIIKKRQQA</sequence>
<comment type="caution">
    <text evidence="3">The sequence shown here is derived from an EMBL/GenBank/DDBJ whole genome shotgun (WGS) entry which is preliminary data.</text>
</comment>
<evidence type="ECO:0000313" key="3">
    <source>
        <dbReference type="EMBL" id="TKS57065.1"/>
    </source>
</evidence>